<dbReference type="HOGENOM" id="CLU_095318_1_0_4"/>
<dbReference type="SUPFAM" id="SSF54171">
    <property type="entry name" value="DNA-binding domain"/>
    <property type="match status" value="1"/>
</dbReference>
<keyword evidence="6" id="KW-0378">Hydrolase</keyword>
<protein>
    <submittedName>
        <fullName evidence="6">HNH endonuclease</fullName>
    </submittedName>
</protein>
<dbReference type="GO" id="GO:0004519">
    <property type="term" value="F:endonuclease activity"/>
    <property type="evidence" value="ECO:0007669"/>
    <property type="project" value="UniProtKB-KW"/>
</dbReference>
<evidence type="ECO:0000313" key="6">
    <source>
        <dbReference type="EMBL" id="ABO57506.1"/>
    </source>
</evidence>
<dbReference type="eggNOG" id="ENOG50330U8">
    <property type="taxonomic scope" value="Bacteria"/>
</dbReference>
<evidence type="ECO:0000256" key="2">
    <source>
        <dbReference type="ARBA" id="ARBA00023125"/>
    </source>
</evidence>
<evidence type="ECO:0000313" key="7">
    <source>
        <dbReference type="Proteomes" id="UP000002287"/>
    </source>
</evidence>
<dbReference type="EMBL" id="CP000615">
    <property type="protein sequence ID" value="ABO57506.1"/>
    <property type="molecule type" value="Genomic_DNA"/>
</dbReference>
<name>A4JMK3_BURVG</name>
<dbReference type="SMART" id="SM00380">
    <property type="entry name" value="AP2"/>
    <property type="match status" value="1"/>
</dbReference>
<dbReference type="KEGG" id="bvi:Bcep1808_4543"/>
<dbReference type="PROSITE" id="PS51032">
    <property type="entry name" value="AP2_ERF"/>
    <property type="match status" value="1"/>
</dbReference>
<sequence length="178" mass="19874">MNTAPIEFLREALSYDPESGELVWKVRPRPHFNSDRGHRVFNTMYAGRTAGHVLKSTGYRLVNLGQYGFIGVHRIAMAITTGKWADVVDHINGDPMDNRISNLRACTKAENGRNRRRNKGNRIGLKGVSSHPNTSRWVARIQHGGKQHYLGMFDTPELAHAAYVAAAKRLHGEFANAG</sequence>
<keyword evidence="2" id="KW-0238">DNA-binding</keyword>
<dbReference type="Gene3D" id="3.30.730.10">
    <property type="entry name" value="AP2/ERF domain"/>
    <property type="match status" value="1"/>
</dbReference>
<evidence type="ECO:0000256" key="1">
    <source>
        <dbReference type="ARBA" id="ARBA00023015"/>
    </source>
</evidence>
<keyword evidence="6" id="KW-0255">Endonuclease</keyword>
<accession>A4JMK3</accession>
<dbReference type="InterPro" id="IPR044925">
    <property type="entry name" value="His-Me_finger_sf"/>
</dbReference>
<dbReference type="Pfam" id="PF13392">
    <property type="entry name" value="HNH_3"/>
    <property type="match status" value="1"/>
</dbReference>
<dbReference type="InterPro" id="IPR016177">
    <property type="entry name" value="DNA-bd_dom_sf"/>
</dbReference>
<keyword evidence="6" id="KW-0540">Nuclease</keyword>
<dbReference type="GO" id="GO:0003700">
    <property type="term" value="F:DNA-binding transcription factor activity"/>
    <property type="evidence" value="ECO:0007669"/>
    <property type="project" value="InterPro"/>
</dbReference>
<dbReference type="SUPFAM" id="SSF54060">
    <property type="entry name" value="His-Me finger endonucleases"/>
    <property type="match status" value="1"/>
</dbReference>
<organism evidence="6 7">
    <name type="scientific">Burkholderia vietnamiensis (strain G4 / LMG 22486)</name>
    <name type="common">Burkholderia cepacia (strain R1808)</name>
    <dbReference type="NCBI Taxonomy" id="269482"/>
    <lineage>
        <taxon>Bacteria</taxon>
        <taxon>Pseudomonadati</taxon>
        <taxon>Pseudomonadota</taxon>
        <taxon>Betaproteobacteria</taxon>
        <taxon>Burkholderiales</taxon>
        <taxon>Burkholderiaceae</taxon>
        <taxon>Burkholderia</taxon>
        <taxon>Burkholderia cepacia complex</taxon>
    </lineage>
</organism>
<keyword evidence="1" id="KW-0805">Transcription regulation</keyword>
<gene>
    <name evidence="6" type="ordered locus">Bcep1808_4543</name>
</gene>
<dbReference type="Proteomes" id="UP000002287">
    <property type="component" value="Chromosome 2"/>
</dbReference>
<dbReference type="Pfam" id="PF00847">
    <property type="entry name" value="AP2"/>
    <property type="match status" value="1"/>
</dbReference>
<evidence type="ECO:0000259" key="5">
    <source>
        <dbReference type="PROSITE" id="PS51032"/>
    </source>
</evidence>
<reference evidence="7" key="1">
    <citation type="submission" date="2007-03" db="EMBL/GenBank/DDBJ databases">
        <title>Complete sequence of chromosome 2 of Burkholderia vietnamiensis G4.</title>
        <authorList>
            <consortium name="US DOE Joint Genome Institute"/>
            <person name="Copeland A."/>
            <person name="Lucas S."/>
            <person name="Lapidus A."/>
            <person name="Barry K."/>
            <person name="Detter J.C."/>
            <person name="Glavina del Rio T."/>
            <person name="Hammon N."/>
            <person name="Israni S."/>
            <person name="Dalin E."/>
            <person name="Tice H."/>
            <person name="Pitluck S."/>
            <person name="Chain P."/>
            <person name="Malfatti S."/>
            <person name="Shin M."/>
            <person name="Vergez L."/>
            <person name="Schmutz J."/>
            <person name="Larimer F."/>
            <person name="Land M."/>
            <person name="Hauser L."/>
            <person name="Kyrpides N."/>
            <person name="Tiedje J."/>
            <person name="Richardson P."/>
        </authorList>
    </citation>
    <scope>NUCLEOTIDE SEQUENCE [LARGE SCALE GENOMIC DNA]</scope>
    <source>
        <strain evidence="7">G4 / LMG 22486</strain>
    </source>
</reference>
<evidence type="ECO:0000256" key="3">
    <source>
        <dbReference type="ARBA" id="ARBA00023163"/>
    </source>
</evidence>
<dbReference type="GO" id="GO:0003677">
    <property type="term" value="F:DNA binding"/>
    <property type="evidence" value="ECO:0007669"/>
    <property type="project" value="UniProtKB-KW"/>
</dbReference>
<feature type="region of interest" description="Disordered" evidence="4">
    <location>
        <begin position="111"/>
        <end position="131"/>
    </location>
</feature>
<feature type="domain" description="AP2/ERF" evidence="5">
    <location>
        <begin position="124"/>
        <end position="178"/>
    </location>
</feature>
<dbReference type="AlphaFoldDB" id="A4JMK3"/>
<proteinExistence type="predicted"/>
<dbReference type="InterPro" id="IPR036955">
    <property type="entry name" value="AP2/ERF_dom_sf"/>
</dbReference>
<dbReference type="InterPro" id="IPR001471">
    <property type="entry name" value="AP2/ERF_dom"/>
</dbReference>
<dbReference type="Gene3D" id="3.90.75.20">
    <property type="match status" value="1"/>
</dbReference>
<evidence type="ECO:0000256" key="4">
    <source>
        <dbReference type="SAM" id="MobiDB-lite"/>
    </source>
</evidence>
<keyword evidence="3" id="KW-0804">Transcription</keyword>
<dbReference type="InterPro" id="IPR003615">
    <property type="entry name" value="HNH_nuc"/>
</dbReference>